<keyword evidence="2" id="KW-1185">Reference proteome</keyword>
<evidence type="ECO:0000313" key="2">
    <source>
        <dbReference type="Proteomes" id="UP000044602"/>
    </source>
</evidence>
<dbReference type="AlphaFoldDB" id="A0A0G4MI76"/>
<accession>A0A0G4MI76</accession>
<evidence type="ECO:0000313" key="1">
    <source>
        <dbReference type="EMBL" id="CRK33909.1"/>
    </source>
</evidence>
<sequence length="93" mass="10703">MEHVKTYPKAEDDIVMMDWKFSFTPNDTADMTSKQIKSKINPKVVLEIRVGKAMISKGLDVIVEDMAFSGIMRLKIKLQIPFPHVEKVEMCFL</sequence>
<dbReference type="PANTHER" id="PTHR46980">
    <property type="entry name" value="TRICALBIN-1-RELATED"/>
    <property type="match status" value="1"/>
</dbReference>
<gene>
    <name evidence="1" type="ORF">BN1708_019359</name>
</gene>
<dbReference type="InterPro" id="IPR052455">
    <property type="entry name" value="Tricalbin_domain"/>
</dbReference>
<proteinExistence type="predicted"/>
<name>A0A0G4MI76_VERLO</name>
<dbReference type="PANTHER" id="PTHR46980:SF2">
    <property type="entry name" value="TRICALBIN-1-RELATED"/>
    <property type="match status" value="1"/>
</dbReference>
<dbReference type="EMBL" id="CVQH01022747">
    <property type="protein sequence ID" value="CRK33909.1"/>
    <property type="molecule type" value="Genomic_DNA"/>
</dbReference>
<protein>
    <recommendedName>
        <fullName evidence="3">SMP-LTD domain-containing protein</fullName>
    </recommendedName>
</protein>
<organism evidence="1 2">
    <name type="scientific">Verticillium longisporum</name>
    <name type="common">Verticillium dahliae var. longisporum</name>
    <dbReference type="NCBI Taxonomy" id="100787"/>
    <lineage>
        <taxon>Eukaryota</taxon>
        <taxon>Fungi</taxon>
        <taxon>Dikarya</taxon>
        <taxon>Ascomycota</taxon>
        <taxon>Pezizomycotina</taxon>
        <taxon>Sordariomycetes</taxon>
        <taxon>Hypocreomycetidae</taxon>
        <taxon>Glomerellales</taxon>
        <taxon>Plectosphaerellaceae</taxon>
        <taxon>Verticillium</taxon>
    </lineage>
</organism>
<reference evidence="1 2" key="1">
    <citation type="submission" date="2015-05" db="EMBL/GenBank/DDBJ databases">
        <authorList>
            <person name="Wang D.B."/>
            <person name="Wang M."/>
        </authorList>
    </citation>
    <scope>NUCLEOTIDE SEQUENCE [LARGE SCALE GENOMIC DNA]</scope>
    <source>
        <strain evidence="1">VL1</strain>
    </source>
</reference>
<dbReference type="Proteomes" id="UP000044602">
    <property type="component" value="Unassembled WGS sequence"/>
</dbReference>
<dbReference type="STRING" id="100787.A0A0G4MI76"/>
<feature type="non-terminal residue" evidence="1">
    <location>
        <position position="93"/>
    </location>
</feature>
<evidence type="ECO:0008006" key="3">
    <source>
        <dbReference type="Google" id="ProtNLM"/>
    </source>
</evidence>